<name>A0A841KQM0_9FIRM</name>
<sequence>MPNNIVFNNVANELKTQIYGSNGGVATPISVDGNGNLIIGSIETITYVASVDTVNEVANVSSVDTVDYVASVGTVTNVSSVDTVDYVASVSTVTNVNSVDTVDQVANVSSVDTVDYVASVDTVNEVANVSSVDTVDYLASVGTIAHITDTVDVKIVSNDFAENVATVALAASGVATVLTTLTSEKNMYSFYVRNTSSTATIDAQVQIAPIDSDAYYVDDAASISGITTNGISVLVPQKYLKYTRLILTNNNGTATASAVAYFQGHN</sequence>
<feature type="domain" description="DUF6385" evidence="1">
    <location>
        <begin position="182"/>
        <end position="265"/>
    </location>
</feature>
<accession>A0A841KQM0</accession>
<evidence type="ECO:0000313" key="3">
    <source>
        <dbReference type="Proteomes" id="UP000579281"/>
    </source>
</evidence>
<dbReference type="Pfam" id="PF19912">
    <property type="entry name" value="DUF6385"/>
    <property type="match status" value="1"/>
</dbReference>
<comment type="caution">
    <text evidence="2">The sequence shown here is derived from an EMBL/GenBank/DDBJ whole genome shotgun (WGS) entry which is preliminary data.</text>
</comment>
<keyword evidence="3" id="KW-1185">Reference proteome</keyword>
<dbReference type="InterPro" id="IPR045965">
    <property type="entry name" value="DUF6385"/>
</dbReference>
<dbReference type="RefSeq" id="WP_184310266.1">
    <property type="nucleotide sequence ID" value="NZ_JACHEN010000009.1"/>
</dbReference>
<evidence type="ECO:0000259" key="1">
    <source>
        <dbReference type="Pfam" id="PF19912"/>
    </source>
</evidence>
<protein>
    <recommendedName>
        <fullName evidence="1">DUF6385 domain-containing protein</fullName>
    </recommendedName>
</protein>
<dbReference type="Proteomes" id="UP000579281">
    <property type="component" value="Unassembled WGS sequence"/>
</dbReference>
<proteinExistence type="predicted"/>
<dbReference type="EMBL" id="JACHEN010000009">
    <property type="protein sequence ID" value="MBB6215723.1"/>
    <property type="molecule type" value="Genomic_DNA"/>
</dbReference>
<dbReference type="AlphaFoldDB" id="A0A841KQM0"/>
<evidence type="ECO:0000313" key="2">
    <source>
        <dbReference type="EMBL" id="MBB6215723.1"/>
    </source>
</evidence>
<organism evidence="2 3">
    <name type="scientific">Anaerosolibacter carboniphilus</name>
    <dbReference type="NCBI Taxonomy" id="1417629"/>
    <lineage>
        <taxon>Bacteria</taxon>
        <taxon>Bacillati</taxon>
        <taxon>Bacillota</taxon>
        <taxon>Clostridia</taxon>
        <taxon>Peptostreptococcales</taxon>
        <taxon>Thermotaleaceae</taxon>
        <taxon>Anaerosolibacter</taxon>
    </lineage>
</organism>
<reference evidence="2 3" key="1">
    <citation type="submission" date="2020-08" db="EMBL/GenBank/DDBJ databases">
        <title>Genomic Encyclopedia of Type Strains, Phase IV (KMG-IV): sequencing the most valuable type-strain genomes for metagenomic binning, comparative biology and taxonomic classification.</title>
        <authorList>
            <person name="Goeker M."/>
        </authorList>
    </citation>
    <scope>NUCLEOTIDE SEQUENCE [LARGE SCALE GENOMIC DNA]</scope>
    <source>
        <strain evidence="2 3">DSM 103526</strain>
    </source>
</reference>
<gene>
    <name evidence="2" type="ORF">HNQ80_001812</name>
</gene>